<comment type="function">
    <text evidence="4">Formation of pseudouridine at positions 38, 39 and 40 in the anticodon stem and loop of transfer RNAs.</text>
</comment>
<dbReference type="RefSeq" id="WP_214612938.1">
    <property type="nucleotide sequence ID" value="NZ_JACATN010000005.1"/>
</dbReference>
<proteinExistence type="inferred from homology"/>
<dbReference type="PANTHER" id="PTHR11142">
    <property type="entry name" value="PSEUDOURIDYLATE SYNTHASE"/>
    <property type="match status" value="1"/>
</dbReference>
<reference evidence="8" key="2">
    <citation type="submission" date="2023-07" db="EMBL/GenBank/DDBJ databases">
        <title>Zobellia barbeyronii sp. nov., a new marine flavobacterium, isolated from green and red algae.</title>
        <authorList>
            <person name="Nedashkovskaya O.I."/>
            <person name="Otstavnykh N."/>
            <person name="Zhukova N."/>
            <person name="Guzev K."/>
            <person name="Chausova V."/>
            <person name="Tekutyeva L."/>
            <person name="Mikhailov V."/>
            <person name="Isaeva M."/>
        </authorList>
    </citation>
    <scope>NUCLEOTIDE SEQUENCE [LARGE SCALE GENOMIC DNA]</scope>
    <source>
        <strain evidence="8">KMM 6746</strain>
    </source>
</reference>
<dbReference type="InterPro" id="IPR020097">
    <property type="entry name" value="PsdUridine_synth_TruA_a/b_dom"/>
</dbReference>
<comment type="subunit">
    <text evidence="4">Homodimer.</text>
</comment>
<dbReference type="EC" id="5.4.99.12" evidence="4"/>
<dbReference type="HAMAP" id="MF_00171">
    <property type="entry name" value="TruA"/>
    <property type="match status" value="1"/>
</dbReference>
<dbReference type="InterPro" id="IPR020103">
    <property type="entry name" value="PsdUridine_synth_cat_dom_sf"/>
</dbReference>
<dbReference type="NCBIfam" id="TIGR00071">
    <property type="entry name" value="hisT_truA"/>
    <property type="match status" value="1"/>
</dbReference>
<dbReference type="Gene3D" id="3.30.70.660">
    <property type="entry name" value="Pseudouridine synthase I, catalytic domain, C-terminal subdomain"/>
    <property type="match status" value="1"/>
</dbReference>
<organism evidence="7 8">
    <name type="scientific">Zobellia barbeyronii</name>
    <dbReference type="NCBI Taxonomy" id="2748009"/>
    <lineage>
        <taxon>Bacteria</taxon>
        <taxon>Pseudomonadati</taxon>
        <taxon>Bacteroidota</taxon>
        <taxon>Flavobacteriia</taxon>
        <taxon>Flavobacteriales</taxon>
        <taxon>Flavobacteriaceae</taxon>
        <taxon>Zobellia</taxon>
    </lineage>
</organism>
<comment type="caution">
    <text evidence="7">The sequence shown here is derived from an EMBL/GenBank/DDBJ whole genome shotgun (WGS) entry which is preliminary data.</text>
</comment>
<reference evidence="7 8" key="1">
    <citation type="submission" date="2020-06" db="EMBL/GenBank/DDBJ databases">
        <authorList>
            <person name="Isaeva M.P."/>
            <person name="Chernysheva N.Y."/>
        </authorList>
    </citation>
    <scope>NUCLEOTIDE SEQUENCE [LARGE SCALE GENOMIC DNA]</scope>
    <source>
        <strain evidence="7 8">KMM 6746</strain>
    </source>
</reference>
<keyword evidence="2 4" id="KW-0819">tRNA processing</keyword>
<dbReference type="InterPro" id="IPR001406">
    <property type="entry name" value="PsdUridine_synth_TruA"/>
</dbReference>
<dbReference type="Proteomes" id="UP000740413">
    <property type="component" value="Unassembled WGS sequence"/>
</dbReference>
<evidence type="ECO:0000259" key="6">
    <source>
        <dbReference type="Pfam" id="PF01416"/>
    </source>
</evidence>
<dbReference type="PANTHER" id="PTHR11142:SF0">
    <property type="entry name" value="TRNA PSEUDOURIDINE SYNTHASE-LIKE 1"/>
    <property type="match status" value="1"/>
</dbReference>
<dbReference type="Pfam" id="PF01416">
    <property type="entry name" value="PseudoU_synth_1"/>
    <property type="match status" value="1"/>
</dbReference>
<comment type="caution">
    <text evidence="4">Lacks conserved residue(s) required for the propagation of feature annotation.</text>
</comment>
<evidence type="ECO:0000256" key="5">
    <source>
        <dbReference type="RuleBase" id="RU003792"/>
    </source>
</evidence>
<dbReference type="GO" id="GO:0160147">
    <property type="term" value="F:tRNA pseudouridine(38-40) synthase activity"/>
    <property type="evidence" value="ECO:0007669"/>
    <property type="project" value="UniProtKB-EC"/>
</dbReference>
<keyword evidence="3 4" id="KW-0413">Isomerase</keyword>
<feature type="domain" description="Pseudouridine synthase I TruA alpha/beta" evidence="6">
    <location>
        <begin position="151"/>
        <end position="260"/>
    </location>
</feature>
<keyword evidence="8" id="KW-1185">Reference proteome</keyword>
<feature type="binding site" evidence="4">
    <location>
        <position position="117"/>
    </location>
    <ligand>
        <name>substrate</name>
    </ligand>
</feature>
<dbReference type="SUPFAM" id="SSF55120">
    <property type="entry name" value="Pseudouridine synthase"/>
    <property type="match status" value="1"/>
</dbReference>
<evidence type="ECO:0000256" key="2">
    <source>
        <dbReference type="ARBA" id="ARBA00022694"/>
    </source>
</evidence>
<dbReference type="Gene3D" id="3.30.70.580">
    <property type="entry name" value="Pseudouridine synthase I, catalytic domain, N-terminal subdomain"/>
    <property type="match status" value="1"/>
</dbReference>
<gene>
    <name evidence="4 7" type="primary">truA</name>
    <name evidence="7" type="ORF">HW347_16920</name>
</gene>
<dbReference type="InterPro" id="IPR020094">
    <property type="entry name" value="TruA/RsuA/RluB/E/F_N"/>
</dbReference>
<feature type="active site" description="Nucleophile" evidence="4">
    <location>
        <position position="57"/>
    </location>
</feature>
<dbReference type="InterPro" id="IPR020095">
    <property type="entry name" value="PsdUridine_synth_TruA_C"/>
</dbReference>
<evidence type="ECO:0000256" key="3">
    <source>
        <dbReference type="ARBA" id="ARBA00023235"/>
    </source>
</evidence>
<dbReference type="EMBL" id="JACATN010000005">
    <property type="protein sequence ID" value="MBT2162953.1"/>
    <property type="molecule type" value="Genomic_DNA"/>
</dbReference>
<name>A0ABS5WI13_9FLAO</name>
<accession>A0ABS5WI13</accession>
<dbReference type="PIRSF" id="PIRSF001430">
    <property type="entry name" value="tRNA_psdUrid_synth"/>
    <property type="match status" value="1"/>
</dbReference>
<evidence type="ECO:0000313" key="7">
    <source>
        <dbReference type="EMBL" id="MBT2162953.1"/>
    </source>
</evidence>
<comment type="similarity">
    <text evidence="1 4 5">Belongs to the tRNA pseudouridine synthase TruA family.</text>
</comment>
<evidence type="ECO:0000313" key="8">
    <source>
        <dbReference type="Proteomes" id="UP000740413"/>
    </source>
</evidence>
<sequence length="265" mass="30345">MQVVRYCYLVRLQYLGFRYSGWQKQPGQKTVETMLSKTLKFILEGQKFKILGAGRTDAKVSALSMVFELFIDGEPLTDMDGFLQLFNENLPPDIRVLNIMETNSSFNIIQDAKVKEYVYLFSHGEKNNPFCAPFLANILNKLDVDLMRKGAELFEGTHNFKIYTARLQENTKTERTIISCELKENELLKANFFPKKSYALHVSGKGFMRYQIRMMMGALIQLGKGELSLADIQDSLKPESTMKLTYVAPGSGLLLHDLHFKNQEI</sequence>
<evidence type="ECO:0000256" key="1">
    <source>
        <dbReference type="ARBA" id="ARBA00009375"/>
    </source>
</evidence>
<evidence type="ECO:0000256" key="4">
    <source>
        <dbReference type="HAMAP-Rule" id="MF_00171"/>
    </source>
</evidence>
<comment type="catalytic activity">
    <reaction evidence="4 5">
        <text>uridine(38/39/40) in tRNA = pseudouridine(38/39/40) in tRNA</text>
        <dbReference type="Rhea" id="RHEA:22376"/>
        <dbReference type="Rhea" id="RHEA-COMP:10085"/>
        <dbReference type="Rhea" id="RHEA-COMP:10087"/>
        <dbReference type="ChEBI" id="CHEBI:65314"/>
        <dbReference type="ChEBI" id="CHEBI:65315"/>
        <dbReference type="EC" id="5.4.99.12"/>
    </reaction>
</comment>
<protein>
    <recommendedName>
        <fullName evidence="4">tRNA pseudouridine synthase A</fullName>
        <ecNumber evidence="4">5.4.99.12</ecNumber>
    </recommendedName>
    <alternativeName>
        <fullName evidence="4">tRNA pseudouridine(38-40) synthase</fullName>
    </alternativeName>
    <alternativeName>
        <fullName evidence="4">tRNA pseudouridylate synthase I</fullName>
    </alternativeName>
    <alternativeName>
        <fullName evidence="4">tRNA-uridine isomerase I</fullName>
    </alternativeName>
</protein>